<accession>A0ACB7TN97</accession>
<protein>
    <submittedName>
        <fullName evidence="1">Uncharacterized protein</fullName>
    </submittedName>
</protein>
<comment type="caution">
    <text evidence="1">The sequence shown here is derived from an EMBL/GenBank/DDBJ whole genome shotgun (WGS) entry which is preliminary data.</text>
</comment>
<name>A0ACB7TN97_HYAAI</name>
<gene>
    <name evidence="1" type="ORF">HPB50_015437</name>
</gene>
<reference evidence="1" key="1">
    <citation type="submission" date="2020-05" db="EMBL/GenBank/DDBJ databases">
        <title>Large-scale comparative analyses of tick genomes elucidate their genetic diversity and vector capacities.</title>
        <authorList>
            <person name="Jia N."/>
            <person name="Wang J."/>
            <person name="Shi W."/>
            <person name="Du L."/>
            <person name="Sun Y."/>
            <person name="Zhan W."/>
            <person name="Jiang J."/>
            <person name="Wang Q."/>
            <person name="Zhang B."/>
            <person name="Ji P."/>
            <person name="Sakyi L.B."/>
            <person name="Cui X."/>
            <person name="Yuan T."/>
            <person name="Jiang B."/>
            <person name="Yang W."/>
            <person name="Lam T.T.-Y."/>
            <person name="Chang Q."/>
            <person name="Ding S."/>
            <person name="Wang X."/>
            <person name="Zhu J."/>
            <person name="Ruan X."/>
            <person name="Zhao L."/>
            <person name="Wei J."/>
            <person name="Que T."/>
            <person name="Du C."/>
            <person name="Cheng J."/>
            <person name="Dai P."/>
            <person name="Han X."/>
            <person name="Huang E."/>
            <person name="Gao Y."/>
            <person name="Liu J."/>
            <person name="Shao H."/>
            <person name="Ye R."/>
            <person name="Li L."/>
            <person name="Wei W."/>
            <person name="Wang X."/>
            <person name="Wang C."/>
            <person name="Yang T."/>
            <person name="Huo Q."/>
            <person name="Li W."/>
            <person name="Guo W."/>
            <person name="Chen H."/>
            <person name="Zhou L."/>
            <person name="Ni X."/>
            <person name="Tian J."/>
            <person name="Zhou Y."/>
            <person name="Sheng Y."/>
            <person name="Liu T."/>
            <person name="Pan Y."/>
            <person name="Xia L."/>
            <person name="Li J."/>
            <person name="Zhao F."/>
            <person name="Cao W."/>
        </authorList>
    </citation>
    <scope>NUCLEOTIDE SEQUENCE</scope>
    <source>
        <strain evidence="1">Hyas-2018</strain>
    </source>
</reference>
<keyword evidence="2" id="KW-1185">Reference proteome</keyword>
<evidence type="ECO:0000313" key="2">
    <source>
        <dbReference type="Proteomes" id="UP000821845"/>
    </source>
</evidence>
<evidence type="ECO:0000313" key="1">
    <source>
        <dbReference type="EMBL" id="KAH6946837.1"/>
    </source>
</evidence>
<proteinExistence type="predicted"/>
<sequence length="148" mass="15719">MIRNLRQRDARAEEEKEEKQAVLARREIRAACAYATQLGRSSSSSSNSGSSRERRSDAQASPNAGARPVFGAYRGSVPGVAERERGSLAFLCPGCRARGSPRRQRPPRSSSAGGEHTTDPIKTAVTATRASAFSVSSGARSASDGPQR</sequence>
<organism evidence="1 2">
    <name type="scientific">Hyalomma asiaticum</name>
    <name type="common">Tick</name>
    <dbReference type="NCBI Taxonomy" id="266040"/>
    <lineage>
        <taxon>Eukaryota</taxon>
        <taxon>Metazoa</taxon>
        <taxon>Ecdysozoa</taxon>
        <taxon>Arthropoda</taxon>
        <taxon>Chelicerata</taxon>
        <taxon>Arachnida</taxon>
        <taxon>Acari</taxon>
        <taxon>Parasitiformes</taxon>
        <taxon>Ixodida</taxon>
        <taxon>Ixodoidea</taxon>
        <taxon>Ixodidae</taxon>
        <taxon>Hyalomminae</taxon>
        <taxon>Hyalomma</taxon>
    </lineage>
</organism>
<dbReference type="EMBL" id="CM023481">
    <property type="protein sequence ID" value="KAH6946837.1"/>
    <property type="molecule type" value="Genomic_DNA"/>
</dbReference>
<dbReference type="Proteomes" id="UP000821845">
    <property type="component" value="Chromosome 1"/>
</dbReference>